<organism evidence="3 4">
    <name type="scientific">Candidatus Jacksonbacteria bacterium RIFCSPLOWO2_02_FULL_44_20</name>
    <dbReference type="NCBI Taxonomy" id="1798460"/>
    <lineage>
        <taxon>Bacteria</taxon>
        <taxon>Candidatus Jacksoniibacteriota</taxon>
    </lineage>
</organism>
<dbReference type="SUPFAM" id="SSF55811">
    <property type="entry name" value="Nudix"/>
    <property type="match status" value="1"/>
</dbReference>
<name>A0A1G2ADL5_9BACT</name>
<dbReference type="InterPro" id="IPR000086">
    <property type="entry name" value="NUDIX_hydrolase_dom"/>
</dbReference>
<evidence type="ECO:0000313" key="4">
    <source>
        <dbReference type="Proteomes" id="UP000178315"/>
    </source>
</evidence>
<dbReference type="EMBL" id="MHJU01000003">
    <property type="protein sequence ID" value="OGY74117.1"/>
    <property type="molecule type" value="Genomic_DNA"/>
</dbReference>
<dbReference type="PROSITE" id="PS51462">
    <property type="entry name" value="NUDIX"/>
    <property type="match status" value="1"/>
</dbReference>
<gene>
    <name evidence="3" type="ORF">A3H61_04250</name>
</gene>
<dbReference type="AlphaFoldDB" id="A0A1G2ADL5"/>
<dbReference type="InterPro" id="IPR020084">
    <property type="entry name" value="NUDIX_hydrolase_CS"/>
</dbReference>
<keyword evidence="1" id="KW-0378">Hydrolase</keyword>
<dbReference type="PANTHER" id="PTHR43736:SF1">
    <property type="entry name" value="DIHYDRONEOPTERIN TRIPHOSPHATE DIPHOSPHATASE"/>
    <property type="match status" value="1"/>
</dbReference>
<feature type="domain" description="Nudix hydrolase" evidence="2">
    <location>
        <begin position="18"/>
        <end position="148"/>
    </location>
</feature>
<protein>
    <recommendedName>
        <fullName evidence="2">Nudix hydrolase domain-containing protein</fullName>
    </recommendedName>
</protein>
<reference evidence="3 4" key="1">
    <citation type="journal article" date="2016" name="Nat. Commun.">
        <title>Thousands of microbial genomes shed light on interconnected biogeochemical processes in an aquifer system.</title>
        <authorList>
            <person name="Anantharaman K."/>
            <person name="Brown C.T."/>
            <person name="Hug L.A."/>
            <person name="Sharon I."/>
            <person name="Castelle C.J."/>
            <person name="Probst A.J."/>
            <person name="Thomas B.C."/>
            <person name="Singh A."/>
            <person name="Wilkins M.J."/>
            <person name="Karaoz U."/>
            <person name="Brodie E.L."/>
            <person name="Williams K.H."/>
            <person name="Hubbard S.S."/>
            <person name="Banfield J.F."/>
        </authorList>
    </citation>
    <scope>NUCLEOTIDE SEQUENCE [LARGE SCALE GENOMIC DNA]</scope>
</reference>
<dbReference type="PANTHER" id="PTHR43736">
    <property type="entry name" value="ADP-RIBOSE PYROPHOSPHATASE"/>
    <property type="match status" value="1"/>
</dbReference>
<dbReference type="PROSITE" id="PS00893">
    <property type="entry name" value="NUDIX_BOX"/>
    <property type="match status" value="1"/>
</dbReference>
<accession>A0A1G2ADL5</accession>
<proteinExistence type="predicted"/>
<dbReference type="Pfam" id="PF00293">
    <property type="entry name" value="NUDIX"/>
    <property type="match status" value="1"/>
</dbReference>
<dbReference type="Proteomes" id="UP000178315">
    <property type="component" value="Unassembled WGS sequence"/>
</dbReference>
<sequence length="156" mass="18153">MWENFLCGNMTVKNYDNTIETVVGALVVSREGRLLLVTGPKWKGRYTIVGGHIEYGERIKETVRRELQEEIGVVPERIEFLCVNDEVFPSWFHRKAHFIFLNFVAWVEDISQIKLCEREFTDHKWFTAKDALALPETALVSSVRPVIEAYRKKYGS</sequence>
<dbReference type="Gene3D" id="3.90.79.10">
    <property type="entry name" value="Nucleoside Triphosphate Pyrophosphohydrolase"/>
    <property type="match status" value="1"/>
</dbReference>
<dbReference type="InterPro" id="IPR015797">
    <property type="entry name" value="NUDIX_hydrolase-like_dom_sf"/>
</dbReference>
<dbReference type="GO" id="GO:0016787">
    <property type="term" value="F:hydrolase activity"/>
    <property type="evidence" value="ECO:0007669"/>
    <property type="project" value="UniProtKB-KW"/>
</dbReference>
<evidence type="ECO:0000259" key="2">
    <source>
        <dbReference type="PROSITE" id="PS51462"/>
    </source>
</evidence>
<evidence type="ECO:0000256" key="1">
    <source>
        <dbReference type="ARBA" id="ARBA00022801"/>
    </source>
</evidence>
<evidence type="ECO:0000313" key="3">
    <source>
        <dbReference type="EMBL" id="OGY74117.1"/>
    </source>
</evidence>
<comment type="caution">
    <text evidence="3">The sequence shown here is derived from an EMBL/GenBank/DDBJ whole genome shotgun (WGS) entry which is preliminary data.</text>
</comment>